<dbReference type="EMBL" id="JACIBX010000001">
    <property type="protein sequence ID" value="MBB3710809.1"/>
    <property type="molecule type" value="Genomic_DNA"/>
</dbReference>
<evidence type="ECO:0000256" key="5">
    <source>
        <dbReference type="ARBA" id="ARBA00022985"/>
    </source>
</evidence>
<evidence type="ECO:0000256" key="1">
    <source>
        <dbReference type="ARBA" id="ARBA00022475"/>
    </source>
</evidence>
<reference evidence="9 10" key="1">
    <citation type="submission" date="2020-08" db="EMBL/GenBank/DDBJ databases">
        <title>Genomic Encyclopedia of Type Strains, Phase III (KMG-III): the genomes of soil and plant-associated and newly described type strains.</title>
        <authorList>
            <person name="Whitman W."/>
        </authorList>
    </citation>
    <scope>NUCLEOTIDE SEQUENCE [LARGE SCALE GENOMIC DNA]</scope>
    <source>
        <strain evidence="9 10">CECT 8572</strain>
    </source>
</reference>
<evidence type="ECO:0000259" key="8">
    <source>
        <dbReference type="Pfam" id="PF00535"/>
    </source>
</evidence>
<dbReference type="CDD" id="cd04187">
    <property type="entry name" value="DPM1_like_bac"/>
    <property type="match status" value="1"/>
</dbReference>
<dbReference type="PANTHER" id="PTHR48090:SF3">
    <property type="entry name" value="UNDECAPRENYL-PHOSPHATE 4-DEOXY-4-FORMAMIDO-L-ARABINOSE TRANSFERASE"/>
    <property type="match status" value="1"/>
</dbReference>
<feature type="domain" description="Glycosyltransferase 2-like" evidence="8">
    <location>
        <begin position="16"/>
        <end position="173"/>
    </location>
</feature>
<evidence type="ECO:0000256" key="4">
    <source>
        <dbReference type="ARBA" id="ARBA00022692"/>
    </source>
</evidence>
<keyword evidence="7" id="KW-0472">Membrane</keyword>
<evidence type="ECO:0000256" key="6">
    <source>
        <dbReference type="ARBA" id="ARBA00022989"/>
    </source>
</evidence>
<proteinExistence type="predicted"/>
<dbReference type="PANTHER" id="PTHR48090">
    <property type="entry name" value="UNDECAPRENYL-PHOSPHATE 4-DEOXY-4-FORMAMIDO-L-ARABINOSE TRANSFERASE-RELATED"/>
    <property type="match status" value="1"/>
</dbReference>
<sequence length="248" mass="27258">MSEAPTSTSAGKRLISLVIPCYNEAGNIEALVQEAFDLLPRDLLGEVIVVDDHSRDDSVARLLELRDREPRLRVLRHLSNAGQSASVRTGVMAARHPLIATLDGDGQNPPGDIPALVAAYDPAGPQLVGGVRAKRRDTWSKRTASKLANALRRRLLGDDCPDTGCGLKVFERDRHLALPFFHGQHRYLPALFKAHGASTAYVPIGDRARQHGASNYTNWKRGLQGVPDMLGVRWLMSRARPVHSEELE</sequence>
<evidence type="ECO:0000313" key="10">
    <source>
        <dbReference type="Proteomes" id="UP000576152"/>
    </source>
</evidence>
<accession>A0ABR6HJT6</accession>
<keyword evidence="6" id="KW-1133">Transmembrane helix</keyword>
<comment type="caution">
    <text evidence="9">The sequence shown here is derived from an EMBL/GenBank/DDBJ whole genome shotgun (WGS) entry which is preliminary data.</text>
</comment>
<keyword evidence="1" id="KW-1003">Cell membrane</keyword>
<evidence type="ECO:0000256" key="7">
    <source>
        <dbReference type="ARBA" id="ARBA00023136"/>
    </source>
</evidence>
<dbReference type="InterPro" id="IPR029044">
    <property type="entry name" value="Nucleotide-diphossugar_trans"/>
</dbReference>
<dbReference type="Gene3D" id="3.90.550.10">
    <property type="entry name" value="Spore Coat Polysaccharide Biosynthesis Protein SpsA, Chain A"/>
    <property type="match status" value="1"/>
</dbReference>
<organism evidence="9 10">
    <name type="scientific">Limimaricola variabilis</name>
    <dbReference type="NCBI Taxonomy" id="1492771"/>
    <lineage>
        <taxon>Bacteria</taxon>
        <taxon>Pseudomonadati</taxon>
        <taxon>Pseudomonadota</taxon>
        <taxon>Alphaproteobacteria</taxon>
        <taxon>Rhodobacterales</taxon>
        <taxon>Paracoccaceae</taxon>
        <taxon>Limimaricola</taxon>
    </lineage>
</organism>
<dbReference type="InterPro" id="IPR001173">
    <property type="entry name" value="Glyco_trans_2-like"/>
</dbReference>
<dbReference type="InterPro" id="IPR050256">
    <property type="entry name" value="Glycosyltransferase_2"/>
</dbReference>
<evidence type="ECO:0000256" key="2">
    <source>
        <dbReference type="ARBA" id="ARBA00022676"/>
    </source>
</evidence>
<dbReference type="GO" id="GO:0004582">
    <property type="term" value="F:dolichyl-phosphate beta-D-mannosyltransferase activity"/>
    <property type="evidence" value="ECO:0007669"/>
    <property type="project" value="UniProtKB-EC"/>
</dbReference>
<evidence type="ECO:0000256" key="3">
    <source>
        <dbReference type="ARBA" id="ARBA00022679"/>
    </source>
</evidence>
<name>A0ABR6HJT6_9RHOB</name>
<protein>
    <submittedName>
        <fullName evidence="9">Dolichol-phosphate mannosyltransferase</fullName>
        <ecNumber evidence="9">2.4.1.83</ecNumber>
    </submittedName>
</protein>
<dbReference type="RefSeq" id="WP_183469295.1">
    <property type="nucleotide sequence ID" value="NZ_JACIBX010000001.1"/>
</dbReference>
<gene>
    <name evidence="9" type="ORF">FHS00_000362</name>
</gene>
<keyword evidence="3 9" id="KW-0808">Transferase</keyword>
<dbReference type="Pfam" id="PF00535">
    <property type="entry name" value="Glycos_transf_2"/>
    <property type="match status" value="1"/>
</dbReference>
<keyword evidence="2 9" id="KW-0328">Glycosyltransferase</keyword>
<evidence type="ECO:0000313" key="9">
    <source>
        <dbReference type="EMBL" id="MBB3710809.1"/>
    </source>
</evidence>
<keyword evidence="4" id="KW-0812">Transmembrane</keyword>
<dbReference type="Proteomes" id="UP000576152">
    <property type="component" value="Unassembled WGS sequence"/>
</dbReference>
<dbReference type="EC" id="2.4.1.83" evidence="9"/>
<keyword evidence="10" id="KW-1185">Reference proteome</keyword>
<dbReference type="SUPFAM" id="SSF53448">
    <property type="entry name" value="Nucleotide-diphospho-sugar transferases"/>
    <property type="match status" value="1"/>
</dbReference>
<keyword evidence="5" id="KW-0448">Lipopolysaccharide biosynthesis</keyword>